<dbReference type="SMART" id="SM00079">
    <property type="entry name" value="PBPe"/>
    <property type="match status" value="1"/>
</dbReference>
<dbReference type="Gene3D" id="3.40.190.10">
    <property type="entry name" value="Periplasmic binding protein-like II"/>
    <property type="match status" value="2"/>
</dbReference>
<feature type="domain" description="Solute-binding protein family 3/N-terminal" evidence="2">
    <location>
        <begin position="22"/>
        <end position="240"/>
    </location>
</feature>
<dbReference type="OrthoDB" id="5431130at2"/>
<accession>A0A2W6PLG6</accession>
<dbReference type="GO" id="GO:0015276">
    <property type="term" value="F:ligand-gated monoatomic ion channel activity"/>
    <property type="evidence" value="ECO:0007669"/>
    <property type="project" value="InterPro"/>
</dbReference>
<dbReference type="GO" id="GO:0016020">
    <property type="term" value="C:membrane"/>
    <property type="evidence" value="ECO:0007669"/>
    <property type="project" value="InterPro"/>
</dbReference>
<evidence type="ECO:0000313" key="5">
    <source>
        <dbReference type="Proteomes" id="UP000249746"/>
    </source>
</evidence>
<comment type="caution">
    <text evidence="4">The sequence shown here is derived from an EMBL/GenBank/DDBJ whole genome shotgun (WGS) entry which is preliminary data.</text>
</comment>
<gene>
    <name evidence="4" type="ORF">B6S12_08855</name>
</gene>
<evidence type="ECO:0000313" key="4">
    <source>
        <dbReference type="EMBL" id="PZT47493.1"/>
    </source>
</evidence>
<dbReference type="Proteomes" id="UP000249746">
    <property type="component" value="Unassembled WGS sequence"/>
</dbReference>
<name>A0A2W6PLG6_9HELI</name>
<dbReference type="SUPFAM" id="SSF53850">
    <property type="entry name" value="Periplasmic binding protein-like II"/>
    <property type="match status" value="1"/>
</dbReference>
<proteinExistence type="predicted"/>
<organism evidence="4 5">
    <name type="scientific">Helicobacter valdiviensis</name>
    <dbReference type="NCBI Taxonomy" id="1458358"/>
    <lineage>
        <taxon>Bacteria</taxon>
        <taxon>Pseudomonadati</taxon>
        <taxon>Campylobacterota</taxon>
        <taxon>Epsilonproteobacteria</taxon>
        <taxon>Campylobacterales</taxon>
        <taxon>Helicobacteraceae</taxon>
        <taxon>Helicobacter</taxon>
    </lineage>
</organism>
<dbReference type="InterPro" id="IPR001638">
    <property type="entry name" value="Solute-binding_3/MltF_N"/>
</dbReference>
<dbReference type="PANTHER" id="PTHR35936:SF17">
    <property type="entry name" value="ARGININE-BINDING EXTRACELLULAR PROTEIN ARTP"/>
    <property type="match status" value="1"/>
</dbReference>
<dbReference type="CDD" id="cd13530">
    <property type="entry name" value="PBP2_peptides_like"/>
    <property type="match status" value="1"/>
</dbReference>
<evidence type="ECO:0000259" key="2">
    <source>
        <dbReference type="SMART" id="SM00062"/>
    </source>
</evidence>
<dbReference type="EMBL" id="NBIU01000032">
    <property type="protein sequence ID" value="PZT47493.1"/>
    <property type="molecule type" value="Genomic_DNA"/>
</dbReference>
<dbReference type="RefSeq" id="WP_111230443.1">
    <property type="nucleotide sequence ID" value="NZ_NBIU01000032.1"/>
</dbReference>
<keyword evidence="1" id="KW-0732">Signal</keyword>
<dbReference type="PANTHER" id="PTHR35936">
    <property type="entry name" value="MEMBRANE-BOUND LYTIC MUREIN TRANSGLYCOSYLASE F"/>
    <property type="match status" value="1"/>
</dbReference>
<evidence type="ECO:0000259" key="3">
    <source>
        <dbReference type="SMART" id="SM00079"/>
    </source>
</evidence>
<keyword evidence="5" id="KW-1185">Reference proteome</keyword>
<evidence type="ECO:0000256" key="1">
    <source>
        <dbReference type="ARBA" id="ARBA00022729"/>
    </source>
</evidence>
<feature type="domain" description="Ionotropic glutamate receptor C-terminal" evidence="3">
    <location>
        <begin position="22"/>
        <end position="238"/>
    </location>
</feature>
<dbReference type="SMART" id="SM00062">
    <property type="entry name" value="PBPb"/>
    <property type="match status" value="1"/>
</dbReference>
<dbReference type="PROSITE" id="PS51257">
    <property type="entry name" value="PROKAR_LIPOPROTEIN"/>
    <property type="match status" value="1"/>
</dbReference>
<dbReference type="InterPro" id="IPR001320">
    <property type="entry name" value="Iontro_rcpt_C"/>
</dbReference>
<sequence>MKKIILIILSLFFSACFDDGETLKVGVAPNYFPFEFKDKQEKLSGFDIELIEELSKRLNLKIKWETKYEFNELIGALLDKKIDLISSSLFITPERLKLIDFTQPYYFSKTAYLRHKDSIYIKEISNLNGMKIGVRKGSVQEQEIKKYSSFIVPLEETEKLFRQLNEGVIDVLVVDNSIVMEHLGMYQDIEVFHYENESSNGYGIGLRKEDRLLLKKINDELIKMQEDKTLQKLIAKYHLP</sequence>
<protein>
    <submittedName>
        <fullName evidence="4">Uncharacterized protein</fullName>
    </submittedName>
</protein>
<reference evidence="4 5" key="1">
    <citation type="submission" date="2017-03" db="EMBL/GenBank/DDBJ databases">
        <title>Genomic and clinical evidence uncovers the enterohepatic species Helicobacter valdiviensis as a potential human intestinal pathogen.</title>
        <authorList>
            <person name="Fresia P."/>
            <person name="Jara R."/>
            <person name="Sierra R."/>
            <person name="Ferres I."/>
            <person name="Greif G."/>
            <person name="Iraola G."/>
            <person name="Collado L."/>
        </authorList>
    </citation>
    <scope>NUCLEOTIDE SEQUENCE [LARGE SCALE GENOMIC DNA]</scope>
    <source>
        <strain evidence="4 5">WBE14</strain>
    </source>
</reference>
<dbReference type="Pfam" id="PF00497">
    <property type="entry name" value="SBP_bac_3"/>
    <property type="match status" value="1"/>
</dbReference>
<dbReference type="AlphaFoldDB" id="A0A2W6PLG6"/>